<dbReference type="SUPFAM" id="SSF52540">
    <property type="entry name" value="P-loop containing nucleoside triphosphate hydrolases"/>
    <property type="match status" value="1"/>
</dbReference>
<dbReference type="PANTHER" id="PTHR30258:SF1">
    <property type="entry name" value="PROTEIN TRANSPORT PROTEIN HOFB HOMOLOG"/>
    <property type="match status" value="1"/>
</dbReference>
<dbReference type="GO" id="GO:0016887">
    <property type="term" value="F:ATP hydrolysis activity"/>
    <property type="evidence" value="ECO:0007669"/>
    <property type="project" value="TreeGrafter"/>
</dbReference>
<dbReference type="RefSeq" id="WP_198113532.1">
    <property type="nucleotide sequence ID" value="NZ_JAEDAK010000026.1"/>
</dbReference>
<feature type="domain" description="Bacterial type II secretion system protein E" evidence="4">
    <location>
        <begin position="439"/>
        <end position="453"/>
    </location>
</feature>
<dbReference type="InterPro" id="IPR027417">
    <property type="entry name" value="P-loop_NTPase"/>
</dbReference>
<comment type="similarity">
    <text evidence="1">Belongs to the GSP E family.</text>
</comment>
<dbReference type="EMBL" id="JAEDAK010000026">
    <property type="protein sequence ID" value="MBH9579584.1"/>
    <property type="molecule type" value="Genomic_DNA"/>
</dbReference>
<gene>
    <name evidence="5" type="ORF">I7X39_22035</name>
</gene>
<evidence type="ECO:0000256" key="1">
    <source>
        <dbReference type="ARBA" id="ARBA00006611"/>
    </source>
</evidence>
<evidence type="ECO:0000256" key="2">
    <source>
        <dbReference type="ARBA" id="ARBA00022741"/>
    </source>
</evidence>
<dbReference type="AlphaFoldDB" id="A0A931J8N0"/>
<dbReference type="PANTHER" id="PTHR30258">
    <property type="entry name" value="TYPE II SECRETION SYSTEM PROTEIN GSPE-RELATED"/>
    <property type="match status" value="1"/>
</dbReference>
<evidence type="ECO:0000313" key="6">
    <source>
        <dbReference type="Proteomes" id="UP000613266"/>
    </source>
</evidence>
<proteinExistence type="inferred from homology"/>
<dbReference type="InterPro" id="IPR003593">
    <property type="entry name" value="AAA+_ATPase"/>
</dbReference>
<keyword evidence="3" id="KW-0067">ATP-binding</keyword>
<sequence>MSDGQEHEEHDTVPAALDGLGQAAPAAPAVFGGDAERLWAELDREPERQAPHLGDALVEAGLLHPQQLRQALRYQGALAQHVPFGEVLVLLGLLTPAQLRAMLAAWMGVPTVDLDQFQPEQEALARVPASLADREAVLPLMIRGDTLVVAVSDPWDHRLLEMLRFTTELRVRPVLPVPGTLAPALARAYRLTAGLPRKIAQASTPPASLTELARDLAHGDEPEAAAEVVSESDNTLVRLVNRLIQDAIELRASDIHIETFEPPHPVRVRLRVDGELRRHLDLPARVRYAVVARLKIMAELDISEHRRPQDGKLDFARFGGARMELRMVTVPTSAGLEDVVLRLLGGIKPLPLDAIGLAPANLAGMRQVMAKPYGLLLICGPTGCGKTTTLHSVMRELNQEQRKIWTAEDPIEISQEGLRQVQVNPRIGWTFAAAMRTFLRADPDIIMIGEMRDEETARIAVEASLTGHLVMSTLHTNSAPESVTRLLEIGLDPFMFSDSLLAVLAQRLVRRLCTDCRIAEPLDERAERSLLRLYLQGQVGADEAAVAARWRRDYGVQGQLRQYRRQGCQSCGGSGYHGRLGIHELVLADDALRELIRRRAPAVEMFAAARRAGMTSLRQDGIEKVLAGLTDLPEVLAACSQ</sequence>
<name>A0A931J8N0_9BURK</name>
<dbReference type="PROSITE" id="PS00662">
    <property type="entry name" value="T2SP_E"/>
    <property type="match status" value="1"/>
</dbReference>
<dbReference type="SUPFAM" id="SSF160246">
    <property type="entry name" value="EspE N-terminal domain-like"/>
    <property type="match status" value="1"/>
</dbReference>
<dbReference type="Pfam" id="PF00437">
    <property type="entry name" value="T2SSE"/>
    <property type="match status" value="1"/>
</dbReference>
<organism evidence="5 6">
    <name type="scientific">Inhella proteolytica</name>
    <dbReference type="NCBI Taxonomy" id="2795029"/>
    <lineage>
        <taxon>Bacteria</taxon>
        <taxon>Pseudomonadati</taxon>
        <taxon>Pseudomonadota</taxon>
        <taxon>Betaproteobacteria</taxon>
        <taxon>Burkholderiales</taxon>
        <taxon>Sphaerotilaceae</taxon>
        <taxon>Inhella</taxon>
    </lineage>
</organism>
<dbReference type="InterPro" id="IPR007831">
    <property type="entry name" value="T2SS_GspE_N"/>
</dbReference>
<dbReference type="Pfam" id="PF05157">
    <property type="entry name" value="MshEN"/>
    <property type="match status" value="1"/>
</dbReference>
<dbReference type="SMART" id="SM00382">
    <property type="entry name" value="AAA"/>
    <property type="match status" value="1"/>
</dbReference>
<evidence type="ECO:0000256" key="3">
    <source>
        <dbReference type="ARBA" id="ARBA00022840"/>
    </source>
</evidence>
<evidence type="ECO:0000259" key="4">
    <source>
        <dbReference type="PROSITE" id="PS00662"/>
    </source>
</evidence>
<dbReference type="InterPro" id="IPR001482">
    <property type="entry name" value="T2SS/T4SS_dom"/>
</dbReference>
<comment type="caution">
    <text evidence="5">The sequence shown here is derived from an EMBL/GenBank/DDBJ whole genome shotgun (WGS) entry which is preliminary data.</text>
</comment>
<dbReference type="CDD" id="cd01129">
    <property type="entry name" value="PulE-GspE-like"/>
    <property type="match status" value="1"/>
</dbReference>
<dbReference type="Gene3D" id="3.30.300.160">
    <property type="entry name" value="Type II secretion system, protein E, N-terminal domain"/>
    <property type="match status" value="1"/>
</dbReference>
<keyword evidence="2" id="KW-0547">Nucleotide-binding</keyword>
<protein>
    <submittedName>
        <fullName evidence="5">Type II/IV secretion system protein</fullName>
    </submittedName>
</protein>
<evidence type="ECO:0000313" key="5">
    <source>
        <dbReference type="EMBL" id="MBH9579584.1"/>
    </source>
</evidence>
<dbReference type="Gene3D" id="3.40.50.300">
    <property type="entry name" value="P-loop containing nucleotide triphosphate hydrolases"/>
    <property type="match status" value="1"/>
</dbReference>
<dbReference type="Gene3D" id="3.30.450.90">
    <property type="match status" value="1"/>
</dbReference>
<dbReference type="Proteomes" id="UP000613266">
    <property type="component" value="Unassembled WGS sequence"/>
</dbReference>
<accession>A0A931J8N0</accession>
<dbReference type="GO" id="GO:0005524">
    <property type="term" value="F:ATP binding"/>
    <property type="evidence" value="ECO:0007669"/>
    <property type="project" value="UniProtKB-KW"/>
</dbReference>
<reference evidence="5" key="1">
    <citation type="submission" date="2020-12" db="EMBL/GenBank/DDBJ databases">
        <title>The genome sequence of Inhella sp. 1Y17.</title>
        <authorList>
            <person name="Liu Y."/>
        </authorList>
    </citation>
    <scope>NUCLEOTIDE SEQUENCE</scope>
    <source>
        <strain evidence="5">1Y17</strain>
    </source>
</reference>
<keyword evidence="6" id="KW-1185">Reference proteome</keyword>
<dbReference type="GO" id="GO:0005886">
    <property type="term" value="C:plasma membrane"/>
    <property type="evidence" value="ECO:0007669"/>
    <property type="project" value="TreeGrafter"/>
</dbReference>
<dbReference type="InterPro" id="IPR037257">
    <property type="entry name" value="T2SS_E_N_sf"/>
</dbReference>